<dbReference type="Proteomes" id="UP000231912">
    <property type="component" value="Unassembled WGS sequence"/>
</dbReference>
<dbReference type="EMBL" id="NPDT01000001">
    <property type="protein sequence ID" value="PJZ66752.1"/>
    <property type="molecule type" value="Genomic_DNA"/>
</dbReference>
<reference evidence="1 2" key="1">
    <citation type="submission" date="2017-07" db="EMBL/GenBank/DDBJ databases">
        <title>Leptospira spp. isolated from tropical soils.</title>
        <authorList>
            <person name="Thibeaux R."/>
            <person name="Iraola G."/>
            <person name="Ferres I."/>
            <person name="Bierque E."/>
            <person name="Girault D."/>
            <person name="Soupe-Gilbert M.-E."/>
            <person name="Picardeau M."/>
            <person name="Goarant C."/>
        </authorList>
    </citation>
    <scope>NUCLEOTIDE SEQUENCE [LARGE SCALE GENOMIC DNA]</scope>
    <source>
        <strain evidence="1 2">FH2-C-A2</strain>
    </source>
</reference>
<name>A0A2M9ZEH0_9LEPT</name>
<protein>
    <submittedName>
        <fullName evidence="1">Uncharacterized protein</fullName>
    </submittedName>
</protein>
<gene>
    <name evidence="1" type="ORF">CH371_01210</name>
</gene>
<accession>A0A2M9ZEH0</accession>
<organism evidence="1 2">
    <name type="scientific">Leptospira wolffii</name>
    <dbReference type="NCBI Taxonomy" id="409998"/>
    <lineage>
        <taxon>Bacteria</taxon>
        <taxon>Pseudomonadati</taxon>
        <taxon>Spirochaetota</taxon>
        <taxon>Spirochaetia</taxon>
        <taxon>Leptospirales</taxon>
        <taxon>Leptospiraceae</taxon>
        <taxon>Leptospira</taxon>
    </lineage>
</organism>
<proteinExistence type="predicted"/>
<comment type="caution">
    <text evidence="1">The sequence shown here is derived from an EMBL/GenBank/DDBJ whole genome shotgun (WGS) entry which is preliminary data.</text>
</comment>
<sequence>MIQPEKRGFPEKLPVFSRIFKEKPGNFLSLSVFPDEKVRIPETESNSSLRGQVPIRNIVKG</sequence>
<dbReference type="AlphaFoldDB" id="A0A2M9ZEH0"/>
<evidence type="ECO:0000313" key="1">
    <source>
        <dbReference type="EMBL" id="PJZ66752.1"/>
    </source>
</evidence>
<evidence type="ECO:0000313" key="2">
    <source>
        <dbReference type="Proteomes" id="UP000231912"/>
    </source>
</evidence>